<organism evidence="1 2">
    <name type="scientific">Vaccinium darrowii</name>
    <dbReference type="NCBI Taxonomy" id="229202"/>
    <lineage>
        <taxon>Eukaryota</taxon>
        <taxon>Viridiplantae</taxon>
        <taxon>Streptophyta</taxon>
        <taxon>Embryophyta</taxon>
        <taxon>Tracheophyta</taxon>
        <taxon>Spermatophyta</taxon>
        <taxon>Magnoliopsida</taxon>
        <taxon>eudicotyledons</taxon>
        <taxon>Gunneridae</taxon>
        <taxon>Pentapetalae</taxon>
        <taxon>asterids</taxon>
        <taxon>Ericales</taxon>
        <taxon>Ericaceae</taxon>
        <taxon>Vaccinioideae</taxon>
        <taxon>Vaccinieae</taxon>
        <taxon>Vaccinium</taxon>
    </lineage>
</organism>
<gene>
    <name evidence="1" type="ORF">Vadar_031807</name>
</gene>
<proteinExistence type="predicted"/>
<reference evidence="1 2" key="1">
    <citation type="journal article" date="2021" name="Hortic Res">
        <title>High-quality reference genome and annotation aids understanding of berry development for evergreen blueberry (Vaccinium darrowii).</title>
        <authorList>
            <person name="Yu J."/>
            <person name="Hulse-Kemp A.M."/>
            <person name="Babiker E."/>
            <person name="Staton M."/>
        </authorList>
    </citation>
    <scope>NUCLEOTIDE SEQUENCE [LARGE SCALE GENOMIC DNA]</scope>
    <source>
        <strain evidence="2">cv. NJ 8807/NJ 8810</strain>
        <tissue evidence="1">Young leaf</tissue>
    </source>
</reference>
<dbReference type="Proteomes" id="UP000828048">
    <property type="component" value="Chromosome 12"/>
</dbReference>
<protein>
    <submittedName>
        <fullName evidence="1">Uncharacterized protein</fullName>
    </submittedName>
</protein>
<sequence length="220" mass="24664">MSTGRGQVMGFLIQWNQSKQGDATRRDPPKRSFYFSSSFPFLYPSSSSFLRVGICLSSRVDGIVSIGAVRAELSVKLGLSDLQLQMWFGHRRLKDRKTPPMKRRKKEETSLAVVESHQYQHHQQPRGVGPRGGAAIARIAIDMMPAVKRYYQSPQAISELRAIAFVEAQLGEPLREDRPILGMEFDPLPPGAFGAPIGKLGFLQLWNVLLLTHFKVMLAL</sequence>
<evidence type="ECO:0000313" key="1">
    <source>
        <dbReference type="EMBL" id="KAH7864618.1"/>
    </source>
</evidence>
<name>A0ACB7ZGR9_9ERIC</name>
<comment type="caution">
    <text evidence="1">The sequence shown here is derived from an EMBL/GenBank/DDBJ whole genome shotgun (WGS) entry which is preliminary data.</text>
</comment>
<accession>A0ACB7ZGR9</accession>
<evidence type="ECO:0000313" key="2">
    <source>
        <dbReference type="Proteomes" id="UP000828048"/>
    </source>
</evidence>
<dbReference type="EMBL" id="CM037162">
    <property type="protein sequence ID" value="KAH7864618.1"/>
    <property type="molecule type" value="Genomic_DNA"/>
</dbReference>
<keyword evidence="2" id="KW-1185">Reference proteome</keyword>